<protein>
    <submittedName>
        <fullName evidence="2">Uncharacterized protein</fullName>
    </submittedName>
</protein>
<feature type="region of interest" description="Disordered" evidence="1">
    <location>
        <begin position="38"/>
        <end position="68"/>
    </location>
</feature>
<gene>
    <name evidence="2" type="ORF">IPOD504_LOCUS8168</name>
</gene>
<evidence type="ECO:0000313" key="3">
    <source>
        <dbReference type="Proteomes" id="UP000837857"/>
    </source>
</evidence>
<dbReference type="EMBL" id="OW152832">
    <property type="protein sequence ID" value="CAH2052313.1"/>
    <property type="molecule type" value="Genomic_DNA"/>
</dbReference>
<sequence length="68" mass="7095">MYYNFYAGEALDAASPGTGPQGSPPPVRMLVTQQINGCRNNGVPRSRDANPEPIPHVAAADATGDIKA</sequence>
<accession>A0ABN8IIB7</accession>
<feature type="non-terminal residue" evidence="2">
    <location>
        <position position="68"/>
    </location>
</feature>
<name>A0ABN8IIB7_9NEOP</name>
<evidence type="ECO:0000313" key="2">
    <source>
        <dbReference type="EMBL" id="CAH2052313.1"/>
    </source>
</evidence>
<organism evidence="2 3">
    <name type="scientific">Iphiclides podalirius</name>
    <name type="common">scarce swallowtail</name>
    <dbReference type="NCBI Taxonomy" id="110791"/>
    <lineage>
        <taxon>Eukaryota</taxon>
        <taxon>Metazoa</taxon>
        <taxon>Ecdysozoa</taxon>
        <taxon>Arthropoda</taxon>
        <taxon>Hexapoda</taxon>
        <taxon>Insecta</taxon>
        <taxon>Pterygota</taxon>
        <taxon>Neoptera</taxon>
        <taxon>Endopterygota</taxon>
        <taxon>Lepidoptera</taxon>
        <taxon>Glossata</taxon>
        <taxon>Ditrysia</taxon>
        <taxon>Papilionoidea</taxon>
        <taxon>Papilionidae</taxon>
        <taxon>Papilioninae</taxon>
        <taxon>Iphiclides</taxon>
    </lineage>
</organism>
<reference evidence="2" key="1">
    <citation type="submission" date="2022-03" db="EMBL/GenBank/DDBJ databases">
        <authorList>
            <person name="Martin H S."/>
        </authorList>
    </citation>
    <scope>NUCLEOTIDE SEQUENCE</scope>
</reference>
<dbReference type="Proteomes" id="UP000837857">
    <property type="component" value="Chromosome 20"/>
</dbReference>
<keyword evidence="3" id="KW-1185">Reference proteome</keyword>
<proteinExistence type="predicted"/>
<evidence type="ECO:0000256" key="1">
    <source>
        <dbReference type="SAM" id="MobiDB-lite"/>
    </source>
</evidence>